<dbReference type="Proteomes" id="UP000472270">
    <property type="component" value="Unassembled WGS sequence"/>
</dbReference>
<keyword evidence="1" id="KW-0812">Transmembrane</keyword>
<name>A0A673G8Q3_9TELE</name>
<evidence type="ECO:0000313" key="2">
    <source>
        <dbReference type="Ensembl" id="ENSSRHP00000011792.1"/>
    </source>
</evidence>
<proteinExistence type="predicted"/>
<feature type="transmembrane region" description="Helical" evidence="1">
    <location>
        <begin position="49"/>
        <end position="68"/>
    </location>
</feature>
<dbReference type="Ensembl" id="ENSSRHT00000012236.1">
    <property type="protein sequence ID" value="ENSSRHP00000011792.1"/>
    <property type="gene ID" value="ENSSRHG00000006769.1"/>
</dbReference>
<evidence type="ECO:0000313" key="3">
    <source>
        <dbReference type="Proteomes" id="UP000472270"/>
    </source>
</evidence>
<evidence type="ECO:0000256" key="1">
    <source>
        <dbReference type="SAM" id="Phobius"/>
    </source>
</evidence>
<feature type="transmembrane region" description="Helical" evidence="1">
    <location>
        <begin position="20"/>
        <end position="42"/>
    </location>
</feature>
<evidence type="ECO:0008006" key="4">
    <source>
        <dbReference type="Google" id="ProtNLM"/>
    </source>
</evidence>
<accession>A0A673G8Q3</accession>
<keyword evidence="3" id="KW-1185">Reference proteome</keyword>
<reference evidence="2" key="2">
    <citation type="submission" date="2025-09" db="UniProtKB">
        <authorList>
            <consortium name="Ensembl"/>
        </authorList>
    </citation>
    <scope>IDENTIFICATION</scope>
</reference>
<reference evidence="2" key="1">
    <citation type="submission" date="2025-08" db="UniProtKB">
        <authorList>
            <consortium name="Ensembl"/>
        </authorList>
    </citation>
    <scope>IDENTIFICATION</scope>
</reference>
<feature type="transmembrane region" description="Helical" evidence="1">
    <location>
        <begin position="88"/>
        <end position="110"/>
    </location>
</feature>
<protein>
    <recommendedName>
        <fullName evidence="4">MARVEL domain-containing protein</fullName>
    </recommendedName>
</protein>
<keyword evidence="1" id="KW-0472">Membrane</keyword>
<dbReference type="AlphaFoldDB" id="A0A673G8Q3"/>
<organism evidence="2 3">
    <name type="scientific">Sinocyclocheilus rhinocerous</name>
    <dbReference type="NCBI Taxonomy" id="307959"/>
    <lineage>
        <taxon>Eukaryota</taxon>
        <taxon>Metazoa</taxon>
        <taxon>Chordata</taxon>
        <taxon>Craniata</taxon>
        <taxon>Vertebrata</taxon>
        <taxon>Euteleostomi</taxon>
        <taxon>Actinopterygii</taxon>
        <taxon>Neopterygii</taxon>
        <taxon>Teleostei</taxon>
        <taxon>Ostariophysi</taxon>
        <taxon>Cypriniformes</taxon>
        <taxon>Cyprinidae</taxon>
        <taxon>Cyprininae</taxon>
        <taxon>Sinocyclocheilus</taxon>
    </lineage>
</organism>
<keyword evidence="1" id="KW-1133">Transmembrane helix</keyword>
<sequence length="159" mass="17910">MVDTNEDNQPFSATAQNTKFIWSPKGMILALEIALCAIVTICKAVSFECYFWGCITELVWAILIFIVYAIDLPTYMHLSLMYFQWLDLFRAITGSVLLLVTSLICLSWGWESSGEVAGSVSKLAKTAFVAERIILKLSVTLPRNEYLMVLLSNSLNTFY</sequence>